<feature type="compositionally biased region" description="Polar residues" evidence="5">
    <location>
        <begin position="807"/>
        <end position="823"/>
    </location>
</feature>
<evidence type="ECO:0000259" key="6">
    <source>
        <dbReference type="PROSITE" id="PS51519"/>
    </source>
</evidence>
<keyword evidence="9" id="KW-1185">Reference proteome</keyword>
<accession>A0ABP0W0X4</accession>
<feature type="region of interest" description="Disordered" evidence="5">
    <location>
        <begin position="690"/>
        <end position="723"/>
    </location>
</feature>
<dbReference type="SUPFAM" id="SSF54277">
    <property type="entry name" value="CAD &amp; PB1 domains"/>
    <property type="match status" value="1"/>
</dbReference>
<evidence type="ECO:0000259" key="7">
    <source>
        <dbReference type="PROSITE" id="PS51745"/>
    </source>
</evidence>
<keyword evidence="4" id="KW-0539">Nucleus</keyword>
<feature type="compositionally biased region" description="Low complexity" evidence="5">
    <location>
        <begin position="551"/>
        <end position="567"/>
    </location>
</feature>
<proteinExistence type="predicted"/>
<evidence type="ECO:0000256" key="1">
    <source>
        <dbReference type="ARBA" id="ARBA00023015"/>
    </source>
</evidence>
<feature type="region of interest" description="Disordered" evidence="5">
    <location>
        <begin position="547"/>
        <end position="593"/>
    </location>
</feature>
<evidence type="ECO:0000256" key="5">
    <source>
        <dbReference type="SAM" id="MobiDB-lite"/>
    </source>
</evidence>
<dbReference type="PROSITE" id="PS51519">
    <property type="entry name" value="RWP_RK"/>
    <property type="match status" value="1"/>
</dbReference>
<keyword evidence="3" id="KW-0804">Transcription</keyword>
<organism evidence="8 9">
    <name type="scientific">Sphagnum jensenii</name>
    <dbReference type="NCBI Taxonomy" id="128206"/>
    <lineage>
        <taxon>Eukaryota</taxon>
        <taxon>Viridiplantae</taxon>
        <taxon>Streptophyta</taxon>
        <taxon>Embryophyta</taxon>
        <taxon>Bryophyta</taxon>
        <taxon>Sphagnophytina</taxon>
        <taxon>Sphagnopsida</taxon>
        <taxon>Sphagnales</taxon>
        <taxon>Sphagnaceae</taxon>
        <taxon>Sphagnum</taxon>
    </lineage>
</organism>
<keyword evidence="1" id="KW-0805">Transcription regulation</keyword>
<dbReference type="Proteomes" id="UP001497444">
    <property type="component" value="Chromosome 13"/>
</dbReference>
<dbReference type="EMBL" id="OZ020108">
    <property type="protein sequence ID" value="CAK9260189.1"/>
    <property type="molecule type" value="Genomic_DNA"/>
</dbReference>
<feature type="compositionally biased region" description="Polar residues" evidence="5">
    <location>
        <begin position="570"/>
        <end position="585"/>
    </location>
</feature>
<dbReference type="SMART" id="SM00666">
    <property type="entry name" value="PB1"/>
    <property type="match status" value="1"/>
</dbReference>
<dbReference type="InterPro" id="IPR003035">
    <property type="entry name" value="RWP-RK_dom"/>
</dbReference>
<evidence type="ECO:0000256" key="4">
    <source>
        <dbReference type="ARBA" id="ARBA00023242"/>
    </source>
</evidence>
<dbReference type="InterPro" id="IPR053793">
    <property type="entry name" value="PB1-like"/>
</dbReference>
<reference evidence="8" key="1">
    <citation type="submission" date="2024-02" db="EMBL/GenBank/DDBJ databases">
        <authorList>
            <consortium name="ELIXIR-Norway"/>
            <consortium name="Elixir Norway"/>
        </authorList>
    </citation>
    <scope>NUCLEOTIDE SEQUENCE</scope>
</reference>
<evidence type="ECO:0000256" key="3">
    <source>
        <dbReference type="ARBA" id="ARBA00023163"/>
    </source>
</evidence>
<feature type="region of interest" description="Disordered" evidence="5">
    <location>
        <begin position="499"/>
        <end position="519"/>
    </location>
</feature>
<dbReference type="InterPro" id="IPR045012">
    <property type="entry name" value="NLP"/>
</dbReference>
<protein>
    <submittedName>
        <fullName evidence="8">Uncharacterized protein</fullName>
    </submittedName>
</protein>
<evidence type="ECO:0000313" key="8">
    <source>
        <dbReference type="EMBL" id="CAK9260189.1"/>
    </source>
</evidence>
<evidence type="ECO:0000256" key="2">
    <source>
        <dbReference type="ARBA" id="ARBA00023125"/>
    </source>
</evidence>
<dbReference type="PROSITE" id="PS51745">
    <property type="entry name" value="PB1"/>
    <property type="match status" value="1"/>
</dbReference>
<feature type="domain" description="RWP-RK" evidence="6">
    <location>
        <begin position="578"/>
        <end position="666"/>
    </location>
</feature>
<dbReference type="Pfam" id="PF02042">
    <property type="entry name" value="RWP-RK"/>
    <property type="match status" value="1"/>
</dbReference>
<dbReference type="Gene3D" id="3.10.20.90">
    <property type="entry name" value="Phosphatidylinositol 3-kinase Catalytic Subunit, Chain A, domain 1"/>
    <property type="match status" value="1"/>
</dbReference>
<feature type="region of interest" description="Disordered" evidence="5">
    <location>
        <begin position="799"/>
        <end position="829"/>
    </location>
</feature>
<feature type="region of interest" description="Disordered" evidence="5">
    <location>
        <begin position="739"/>
        <end position="776"/>
    </location>
</feature>
<feature type="compositionally biased region" description="Basic and acidic residues" evidence="5">
    <location>
        <begin position="502"/>
        <end position="519"/>
    </location>
</feature>
<dbReference type="PANTHER" id="PTHR32002">
    <property type="entry name" value="PROTEIN NLP8"/>
    <property type="match status" value="1"/>
</dbReference>
<dbReference type="InterPro" id="IPR055081">
    <property type="entry name" value="NLP1-9_GAF"/>
</dbReference>
<dbReference type="PANTHER" id="PTHR32002:SF41">
    <property type="entry name" value="PROTEIN NLP8"/>
    <property type="match status" value="1"/>
</dbReference>
<keyword evidence="2" id="KW-0238">DNA-binding</keyword>
<dbReference type="Pfam" id="PF00564">
    <property type="entry name" value="PB1"/>
    <property type="match status" value="1"/>
</dbReference>
<sequence length="944" mass="102634">MDVPAPHGRFEHAAERFGVSDFVALSQQWSPVGFSNSSSGDVKSLLDEAVLLSDFMDLEPLCEQQAAGGGDPWVTTSAAAAVGDLSFPYDGYPGVPKPVDSEVVSAGQEREVKRAADGHIGSNRKHINPVETSVPFKQQMMQALQIIGGSCADVLAQVWMPVVKKDGLVVLVTKEQPFVLKHCNDQLWYYRSISEQYNFAVAGGHPGLPGRVFLHHVPEWTPNVQFYSSQEFLRVKYAQEFDVRGTLAVPVFEPASHTCLAVIELVRMSEKVEYAPEIDIICQALRAVNLACSDGVEFPVQDTMHRMQTQGRQAALVEIAEVLTAVCETHKLPLAQTWVPGCHQVIDESSGKTQIKKGVGSSTSSHGNRVFLRTGDGPHYLTDHNLLGFRHACLEHFLEEGQGVAGKAFQSNQPCFVSDVKNYSKVEYPLGHYARLFSLGAAVAIRLRSMYTGTDDFVLEFFLPLKCNNSQDQQVLLNSLSVIMQRVCRSLRTVSDNELEEEKSAVHLEEGTEVDSKSPELADVAGEGALVVHASMPVVEDMLKAHTPPSQQTQEPTALQDQQQQEQGVEASTSTSLAQDIANTRQRLDRRRGTTEKTIGLNVLQQYFAGSLKDAAKSIGVCPTTLKRICRQHGISRWPSRKINKVSRSLKKLQGVIDSVPVADGTLCINPHSGDLVSANVAPATMMQAQEQEEVPAGKRNLSQSCSVPPPNHCDTNTDTDQPLALKDAPLSFQAVHVSNKQSAGTGVESLKHSDENSGESTGAGHDSTNSESGERCGALLSKHESADASPTAEEPIITAGARTDMPAQNSPALAMGNGSSNRSLHERSPGRSLFSKFVGVKRVTVKATLGSDTVRFKLPLDAGYLELRRAIGSKLELEEQTLHLKYLDDEDEWMLLNSDADLMECIEVMQTSGAHIIKLMVHTKLSPTMGASTKAILMLGASC</sequence>
<name>A0ABP0W0X4_9BRYO</name>
<gene>
    <name evidence="8" type="ORF">CSSPJE1EN1_LOCUS5667</name>
</gene>
<dbReference type="InterPro" id="IPR000270">
    <property type="entry name" value="PB1_dom"/>
</dbReference>
<feature type="domain" description="PB1" evidence="7">
    <location>
        <begin position="843"/>
        <end position="925"/>
    </location>
</feature>
<evidence type="ECO:0000313" key="9">
    <source>
        <dbReference type="Proteomes" id="UP001497444"/>
    </source>
</evidence>
<dbReference type="Pfam" id="PF22922">
    <property type="entry name" value="GAF_NLP"/>
    <property type="match status" value="1"/>
</dbReference>